<evidence type="ECO:0000256" key="10">
    <source>
        <dbReference type="HAMAP-Rule" id="MF_01405"/>
    </source>
</evidence>
<dbReference type="PANTHER" id="PTHR11067">
    <property type="entry name" value="INOSINE TRIPHOSPHATE PYROPHOSPHATASE/HAM1 PROTEIN"/>
    <property type="match status" value="1"/>
</dbReference>
<dbReference type="GO" id="GO:0035870">
    <property type="term" value="F:dITP diphosphatase activity"/>
    <property type="evidence" value="ECO:0007669"/>
    <property type="project" value="UniProtKB-UniRule"/>
</dbReference>
<dbReference type="GO" id="GO:0046872">
    <property type="term" value="F:metal ion binding"/>
    <property type="evidence" value="ECO:0007669"/>
    <property type="project" value="UniProtKB-KW"/>
</dbReference>
<evidence type="ECO:0000256" key="5">
    <source>
        <dbReference type="ARBA" id="ARBA00022801"/>
    </source>
</evidence>
<dbReference type="Pfam" id="PF01725">
    <property type="entry name" value="Ham1p_like"/>
    <property type="match status" value="1"/>
</dbReference>
<dbReference type="GO" id="GO:0005829">
    <property type="term" value="C:cytosol"/>
    <property type="evidence" value="ECO:0007669"/>
    <property type="project" value="TreeGrafter"/>
</dbReference>
<name>A0A4Q9Y0L4_9LACO</name>
<dbReference type="AlphaFoldDB" id="A0A4Q9Y0L4"/>
<comment type="caution">
    <text evidence="10">Lacks conserved residue(s) required for the propagation of feature annotation.</text>
</comment>
<comment type="catalytic activity">
    <reaction evidence="8 10">
        <text>dITP + H2O = dIMP + diphosphate + H(+)</text>
        <dbReference type="Rhea" id="RHEA:28342"/>
        <dbReference type="ChEBI" id="CHEBI:15377"/>
        <dbReference type="ChEBI" id="CHEBI:15378"/>
        <dbReference type="ChEBI" id="CHEBI:33019"/>
        <dbReference type="ChEBI" id="CHEBI:61194"/>
        <dbReference type="ChEBI" id="CHEBI:61382"/>
        <dbReference type="EC" id="3.6.1.66"/>
    </reaction>
</comment>
<dbReference type="InterPro" id="IPR029001">
    <property type="entry name" value="ITPase-like_fam"/>
</dbReference>
<keyword evidence="5 10" id="KW-0378">Hydrolase</keyword>
<dbReference type="Gene3D" id="3.90.950.10">
    <property type="match status" value="1"/>
</dbReference>
<comment type="subunit">
    <text evidence="2 10">Homodimer.</text>
</comment>
<evidence type="ECO:0000313" key="13">
    <source>
        <dbReference type="Proteomes" id="UP000292648"/>
    </source>
</evidence>
<dbReference type="GO" id="GO:0009117">
    <property type="term" value="P:nucleotide metabolic process"/>
    <property type="evidence" value="ECO:0007669"/>
    <property type="project" value="UniProtKB-KW"/>
</dbReference>
<dbReference type="NCBIfam" id="TIGR00042">
    <property type="entry name" value="RdgB/HAM1 family non-canonical purine NTP pyrophosphatase"/>
    <property type="match status" value="1"/>
</dbReference>
<evidence type="ECO:0000256" key="7">
    <source>
        <dbReference type="ARBA" id="ARBA00023080"/>
    </source>
</evidence>
<evidence type="ECO:0000256" key="1">
    <source>
        <dbReference type="ARBA" id="ARBA00008023"/>
    </source>
</evidence>
<feature type="binding site" evidence="10">
    <location>
        <position position="73"/>
    </location>
    <ligand>
        <name>Mg(2+)</name>
        <dbReference type="ChEBI" id="CHEBI:18420"/>
    </ligand>
</feature>
<evidence type="ECO:0000256" key="3">
    <source>
        <dbReference type="ARBA" id="ARBA00022723"/>
    </source>
</evidence>
<dbReference type="EMBL" id="SEHH01000066">
    <property type="protein sequence ID" value="TBX41386.1"/>
    <property type="molecule type" value="Genomic_DNA"/>
</dbReference>
<comment type="similarity">
    <text evidence="1 10 11">Belongs to the HAM1 NTPase family.</text>
</comment>
<dbReference type="GO" id="GO:0000166">
    <property type="term" value="F:nucleotide binding"/>
    <property type="evidence" value="ECO:0007669"/>
    <property type="project" value="UniProtKB-KW"/>
</dbReference>
<keyword evidence="6 10" id="KW-0460">Magnesium</keyword>
<protein>
    <recommendedName>
        <fullName evidence="10">dITP/XTP pyrophosphatase</fullName>
        <ecNumber evidence="10">3.6.1.66</ecNumber>
    </recommendedName>
    <alternativeName>
        <fullName evidence="10">Non-canonical purine NTP pyrophosphatase</fullName>
    </alternativeName>
    <alternativeName>
        <fullName evidence="10">Non-standard purine NTP pyrophosphatase</fullName>
    </alternativeName>
    <alternativeName>
        <fullName evidence="10">Nucleoside-triphosphate diphosphatase</fullName>
    </alternativeName>
    <alternativeName>
        <fullName evidence="10">Nucleoside-triphosphate pyrophosphatase</fullName>
        <shortName evidence="10">NTPase</shortName>
    </alternativeName>
</protein>
<dbReference type="SUPFAM" id="SSF52972">
    <property type="entry name" value="ITPase-like"/>
    <property type="match status" value="1"/>
</dbReference>
<dbReference type="NCBIfam" id="NF011397">
    <property type="entry name" value="PRK14822.1"/>
    <property type="match status" value="1"/>
</dbReference>
<feature type="binding site" evidence="10">
    <location>
        <position position="178"/>
    </location>
    <ligand>
        <name>substrate</name>
    </ligand>
</feature>
<comment type="function">
    <text evidence="10">Pyrophosphatase that catalyzes the hydrolysis of nucleoside triphosphates to their monophosphate derivatives, with a high preference for the non-canonical purine nucleotides XTP (xanthosine triphosphate), dITP (deoxyinosine triphosphate) and ITP. Seems to function as a house-cleaning enzyme that removes non-canonical purine nucleotides from the nucleotide pool, thus preventing their incorporation into DNA/RNA and avoiding chromosomal lesions.</text>
</comment>
<dbReference type="Proteomes" id="UP000292648">
    <property type="component" value="Unassembled WGS sequence"/>
</dbReference>
<dbReference type="InterPro" id="IPR020922">
    <property type="entry name" value="dITP/XTP_pyrophosphatase"/>
</dbReference>
<evidence type="ECO:0000256" key="2">
    <source>
        <dbReference type="ARBA" id="ARBA00011738"/>
    </source>
</evidence>
<evidence type="ECO:0000313" key="12">
    <source>
        <dbReference type="EMBL" id="TBX41386.1"/>
    </source>
</evidence>
<comment type="catalytic activity">
    <reaction evidence="9 10">
        <text>XTP + H2O = XMP + diphosphate + H(+)</text>
        <dbReference type="Rhea" id="RHEA:28610"/>
        <dbReference type="ChEBI" id="CHEBI:15377"/>
        <dbReference type="ChEBI" id="CHEBI:15378"/>
        <dbReference type="ChEBI" id="CHEBI:33019"/>
        <dbReference type="ChEBI" id="CHEBI:57464"/>
        <dbReference type="ChEBI" id="CHEBI:61314"/>
        <dbReference type="EC" id="3.6.1.66"/>
    </reaction>
</comment>
<comment type="catalytic activity">
    <reaction evidence="10">
        <text>ITP + H2O = IMP + diphosphate + H(+)</text>
        <dbReference type="Rhea" id="RHEA:29399"/>
        <dbReference type="ChEBI" id="CHEBI:15377"/>
        <dbReference type="ChEBI" id="CHEBI:15378"/>
        <dbReference type="ChEBI" id="CHEBI:33019"/>
        <dbReference type="ChEBI" id="CHEBI:58053"/>
        <dbReference type="ChEBI" id="CHEBI:61402"/>
        <dbReference type="EC" id="3.6.1.66"/>
    </reaction>
</comment>
<dbReference type="CDD" id="cd00515">
    <property type="entry name" value="HAM1"/>
    <property type="match status" value="1"/>
</dbReference>
<keyword evidence="7 10" id="KW-0546">Nucleotide metabolism</keyword>
<feature type="binding site" evidence="10">
    <location>
        <position position="74"/>
    </location>
    <ligand>
        <name>substrate</name>
    </ligand>
</feature>
<evidence type="ECO:0000256" key="4">
    <source>
        <dbReference type="ARBA" id="ARBA00022741"/>
    </source>
</evidence>
<dbReference type="FunFam" id="3.90.950.10:FF:000001">
    <property type="entry name" value="dITP/XTP pyrophosphatase"/>
    <property type="match status" value="1"/>
</dbReference>
<dbReference type="InterPro" id="IPR002637">
    <property type="entry name" value="RdgB/HAM1"/>
</dbReference>
<dbReference type="GO" id="GO:0017111">
    <property type="term" value="F:ribonucleoside triphosphate phosphatase activity"/>
    <property type="evidence" value="ECO:0007669"/>
    <property type="project" value="InterPro"/>
</dbReference>
<evidence type="ECO:0000256" key="9">
    <source>
        <dbReference type="ARBA" id="ARBA00052017"/>
    </source>
</evidence>
<dbReference type="RefSeq" id="WP_131510031.1">
    <property type="nucleotide sequence ID" value="NZ_CAKMBI010000001.1"/>
</dbReference>
<feature type="binding site" evidence="10">
    <location>
        <begin position="11"/>
        <end position="16"/>
    </location>
    <ligand>
        <name>substrate</name>
    </ligand>
</feature>
<dbReference type="GO" id="GO:0009146">
    <property type="term" value="P:purine nucleoside triphosphate catabolic process"/>
    <property type="evidence" value="ECO:0007669"/>
    <property type="project" value="UniProtKB-UniRule"/>
</dbReference>
<dbReference type="GO" id="GO:0036220">
    <property type="term" value="F:ITP diphosphatase activity"/>
    <property type="evidence" value="ECO:0007669"/>
    <property type="project" value="UniProtKB-UniRule"/>
</dbReference>
<dbReference type="GeneID" id="79807762"/>
<evidence type="ECO:0000256" key="11">
    <source>
        <dbReference type="RuleBase" id="RU003781"/>
    </source>
</evidence>
<gene>
    <name evidence="12" type="ORF">EUZ87_09620</name>
</gene>
<feature type="active site" description="Proton acceptor" evidence="10">
    <location>
        <position position="73"/>
    </location>
</feature>
<sequence>MTKPQTLIIATNNANKAREFSAMLAPYDITIKTLADFQAIPDIKENGITFEENATKKATVVVEATGLPAIADDSGLMVTALHGDPGVFSARYAGDHDDAANNAKLLANLGGVPEAKRTATFHTTLVALKPSGEKLVVNGELAGRILIAPRGNNGFGYDPLFWSSKFQKSLAELTPAQKNQISHRGAALRQLMTKFDEWWAKA</sequence>
<organism evidence="12 13">
    <name type="scientific">Lactiplantibacillus paraplantarum</name>
    <dbReference type="NCBI Taxonomy" id="60520"/>
    <lineage>
        <taxon>Bacteria</taxon>
        <taxon>Bacillati</taxon>
        <taxon>Bacillota</taxon>
        <taxon>Bacilli</taxon>
        <taxon>Lactobacillales</taxon>
        <taxon>Lactobacillaceae</taxon>
        <taxon>Lactiplantibacillus</taxon>
    </lineage>
</organism>
<reference evidence="12 13" key="1">
    <citation type="submission" date="2019-01" db="EMBL/GenBank/DDBJ databases">
        <title>Draft genome sequence of Lactobacillus paraplantarum OSY-TC318, a Producer of the novel lantibiotic Paraplantaracin TC318.</title>
        <authorList>
            <person name="Hussein W.E."/>
            <person name="Huang E."/>
            <person name="Yousef A.E."/>
        </authorList>
    </citation>
    <scope>NUCLEOTIDE SEQUENCE [LARGE SCALE GENOMIC DNA]</scope>
    <source>
        <strain evidence="12 13">OSY-TC318</strain>
    </source>
</reference>
<accession>A0A4Q9Y0L4</accession>
<dbReference type="GO" id="GO:0036222">
    <property type="term" value="F:XTP diphosphatase activity"/>
    <property type="evidence" value="ECO:0007669"/>
    <property type="project" value="UniProtKB-UniRule"/>
</dbReference>
<dbReference type="HAMAP" id="MF_01405">
    <property type="entry name" value="Non_canon_purine_NTPase"/>
    <property type="match status" value="1"/>
</dbReference>
<feature type="binding site" evidence="10">
    <location>
        <begin position="155"/>
        <end position="158"/>
    </location>
    <ligand>
        <name>substrate</name>
    </ligand>
</feature>
<comment type="cofactor">
    <cofactor evidence="10">
        <name>Mg(2+)</name>
        <dbReference type="ChEBI" id="CHEBI:18420"/>
    </cofactor>
    <text evidence="10">Binds 1 Mg(2+) ion per subunit.</text>
</comment>
<evidence type="ECO:0000256" key="8">
    <source>
        <dbReference type="ARBA" id="ARBA00051875"/>
    </source>
</evidence>
<proteinExistence type="inferred from homology"/>
<comment type="caution">
    <text evidence="12">The sequence shown here is derived from an EMBL/GenBank/DDBJ whole genome shotgun (WGS) entry which is preliminary data.</text>
</comment>
<keyword evidence="3 10" id="KW-0479">Metal-binding</keyword>
<feature type="binding site" evidence="10">
    <location>
        <begin position="183"/>
        <end position="184"/>
    </location>
    <ligand>
        <name>substrate</name>
    </ligand>
</feature>
<keyword evidence="4 10" id="KW-0547">Nucleotide-binding</keyword>
<dbReference type="PANTHER" id="PTHR11067:SF9">
    <property type="entry name" value="INOSINE TRIPHOSPHATE PYROPHOSPHATASE"/>
    <property type="match status" value="1"/>
</dbReference>
<dbReference type="EC" id="3.6.1.66" evidence="10"/>
<evidence type="ECO:0000256" key="6">
    <source>
        <dbReference type="ARBA" id="ARBA00022842"/>
    </source>
</evidence>